<evidence type="ECO:0000259" key="3">
    <source>
        <dbReference type="PROSITE" id="PS50191"/>
    </source>
</evidence>
<dbReference type="Proteomes" id="UP001386955">
    <property type="component" value="Unassembled WGS sequence"/>
</dbReference>
<feature type="domain" description="CRAL-TRIO" evidence="3">
    <location>
        <begin position="448"/>
        <end position="596"/>
    </location>
</feature>
<accession>A0AAN9SR00</accession>
<dbReference type="EMBL" id="JAYMYS010000002">
    <property type="protein sequence ID" value="KAK7404593.1"/>
    <property type="molecule type" value="Genomic_DNA"/>
</dbReference>
<dbReference type="SUPFAM" id="SSF52087">
    <property type="entry name" value="CRAL/TRIO domain"/>
    <property type="match status" value="1"/>
</dbReference>
<evidence type="ECO:0000313" key="5">
    <source>
        <dbReference type="Proteomes" id="UP001386955"/>
    </source>
</evidence>
<dbReference type="PANTHER" id="PTHR47041:SF2">
    <property type="entry name" value="SEC14 CYTOSOLIC FACTOR FAMILY PROTEIN _ PHOSPHOGLYCERIDE TRANSFER FAMILY PROTEIN"/>
    <property type="match status" value="1"/>
</dbReference>
<organism evidence="4 5">
    <name type="scientific">Psophocarpus tetragonolobus</name>
    <name type="common">Winged bean</name>
    <name type="synonym">Dolichos tetragonolobus</name>
    <dbReference type="NCBI Taxonomy" id="3891"/>
    <lineage>
        <taxon>Eukaryota</taxon>
        <taxon>Viridiplantae</taxon>
        <taxon>Streptophyta</taxon>
        <taxon>Embryophyta</taxon>
        <taxon>Tracheophyta</taxon>
        <taxon>Spermatophyta</taxon>
        <taxon>Magnoliopsida</taxon>
        <taxon>eudicotyledons</taxon>
        <taxon>Gunneridae</taxon>
        <taxon>Pentapetalae</taxon>
        <taxon>rosids</taxon>
        <taxon>fabids</taxon>
        <taxon>Fabales</taxon>
        <taxon>Fabaceae</taxon>
        <taxon>Papilionoideae</taxon>
        <taxon>50 kb inversion clade</taxon>
        <taxon>NPAAA clade</taxon>
        <taxon>indigoferoid/millettioid clade</taxon>
        <taxon>Phaseoleae</taxon>
        <taxon>Psophocarpus</taxon>
    </lineage>
</organism>
<dbReference type="SMART" id="SM00516">
    <property type="entry name" value="SEC14"/>
    <property type="match status" value="1"/>
</dbReference>
<feature type="transmembrane region" description="Helical" evidence="2">
    <location>
        <begin position="539"/>
        <end position="558"/>
    </location>
</feature>
<keyword evidence="2" id="KW-0472">Membrane</keyword>
<dbReference type="AlphaFoldDB" id="A0AAN9SR00"/>
<evidence type="ECO:0000313" key="4">
    <source>
        <dbReference type="EMBL" id="KAK7404593.1"/>
    </source>
</evidence>
<comment type="caution">
    <text evidence="4">The sequence shown here is derived from an EMBL/GenBank/DDBJ whole genome shotgun (WGS) entry which is preliminary data.</text>
</comment>
<keyword evidence="2" id="KW-0812">Transmembrane</keyword>
<proteinExistence type="predicted"/>
<feature type="region of interest" description="Disordered" evidence="1">
    <location>
        <begin position="335"/>
        <end position="354"/>
    </location>
</feature>
<dbReference type="PANTHER" id="PTHR47041">
    <property type="entry name" value="SEC14 CYTOSOLIC FACTOR FAMILY PROTEIN / PHOSPHOGLYCERIDE TRANSFER FAMILY PROTEIN"/>
    <property type="match status" value="1"/>
</dbReference>
<dbReference type="Pfam" id="PF00650">
    <property type="entry name" value="CRAL_TRIO"/>
    <property type="match status" value="1"/>
</dbReference>
<dbReference type="InterPro" id="IPR036865">
    <property type="entry name" value="CRAL-TRIO_dom_sf"/>
</dbReference>
<dbReference type="InterPro" id="IPR001251">
    <property type="entry name" value="CRAL-TRIO_dom"/>
</dbReference>
<dbReference type="Gene3D" id="3.40.525.10">
    <property type="entry name" value="CRAL-TRIO lipid binding domain"/>
    <property type="match status" value="1"/>
</dbReference>
<sequence length="679" mass="76368">MCVTDIAISPIRHGFVLKAWTSVNQIKRSVYKYANGETQNGSFKMEAVICQMGGEDGLALCIQVFGRDKGTSWEAGLMEKQVGVRMKRREKLGLDEGFVYVKRMLVGFKVWTLDGGGGLRFCVSGVGLERPFSRMLFRRVCSVSCLISMVVCKVSISFAMREIACSQQDQPQPCQSILISNHLSFRETDMPSLYMGDRVDNSNLSMGTNSKESSVITGKETYQNLLVASRPKGFAQRNYEHLVSLTHGDFGGSHAGRVTLFLLKVAALEIVRRFSKSKCPCVWRGLQGLQILVYPPFKWIQRWAPFRGLVKSMQVLSRPLLVLSIATVFTDQPQCSDGTSDYVADSHDSEVSDDLPPAQTNLNASHSEIDPEVLEYENWLTLLNQELENQGISLPERINDDELHRFYTASNNDFSCFLTSIKKTIRWRESYRFLSREELETWSNMVFWHGSDVLHRPCLIVRLGIACRSLASEDRLQFAQAVISQVEFGVLHLVDTDNPQITVLVDCEGLSPLRIPMKVMRSCSSLLQDHFPNRLGCLFVIRLPAIVRVIAQTFIQVIKPATRKKLKLGGEVYQKVLYDNFPTLPSYLGGRCTCMRCSKIGNWDILQPHAAGTSRIDREEDTSDDRGLPSLHPSNELDARQISNSDQLLRKAVISILVFWVFIALGAGIYDPGSRHSLP</sequence>
<feature type="transmembrane region" description="Helical" evidence="2">
    <location>
        <begin position="652"/>
        <end position="670"/>
    </location>
</feature>
<gene>
    <name evidence="4" type="ORF">VNO78_05546</name>
</gene>
<keyword evidence="2" id="KW-1133">Transmembrane helix</keyword>
<evidence type="ECO:0000256" key="1">
    <source>
        <dbReference type="SAM" id="MobiDB-lite"/>
    </source>
</evidence>
<reference evidence="4 5" key="1">
    <citation type="submission" date="2024-01" db="EMBL/GenBank/DDBJ databases">
        <title>The genomes of 5 underutilized Papilionoideae crops provide insights into root nodulation and disease resistanc.</title>
        <authorList>
            <person name="Jiang F."/>
        </authorList>
    </citation>
    <scope>NUCLEOTIDE SEQUENCE [LARGE SCALE GENOMIC DNA]</scope>
    <source>
        <strain evidence="4">DUOXIRENSHENG_FW03</strain>
        <tissue evidence="4">Leaves</tissue>
    </source>
</reference>
<keyword evidence="5" id="KW-1185">Reference proteome</keyword>
<dbReference type="CDD" id="cd00170">
    <property type="entry name" value="SEC14"/>
    <property type="match status" value="1"/>
</dbReference>
<dbReference type="PROSITE" id="PS50191">
    <property type="entry name" value="CRAL_TRIO"/>
    <property type="match status" value="1"/>
</dbReference>
<feature type="region of interest" description="Disordered" evidence="1">
    <location>
        <begin position="614"/>
        <end position="634"/>
    </location>
</feature>
<evidence type="ECO:0000256" key="2">
    <source>
        <dbReference type="SAM" id="Phobius"/>
    </source>
</evidence>
<protein>
    <recommendedName>
        <fullName evidence="3">CRAL-TRIO domain-containing protein</fullName>
    </recommendedName>
</protein>
<name>A0AAN9SR00_PSOTE</name>